<keyword evidence="3 5" id="KW-1133">Transmembrane helix</keyword>
<dbReference type="GO" id="GO:0005886">
    <property type="term" value="C:plasma membrane"/>
    <property type="evidence" value="ECO:0007669"/>
    <property type="project" value="TreeGrafter"/>
</dbReference>
<dbReference type="GO" id="GO:0007189">
    <property type="term" value="P:adenylate cyclase-activating G protein-coupled receptor signaling pathway"/>
    <property type="evidence" value="ECO:0007669"/>
    <property type="project" value="TreeGrafter"/>
</dbReference>
<comment type="caution">
    <text evidence="7">The sequence shown here is derived from an EMBL/GenBank/DDBJ whole genome shotgun (WGS) entry which is preliminary data.</text>
</comment>
<dbReference type="Gene3D" id="1.20.1070.10">
    <property type="entry name" value="Rhodopsin 7-helix transmembrane proteins"/>
    <property type="match status" value="1"/>
</dbReference>
<reference evidence="7" key="1">
    <citation type="submission" date="2020-05" db="EMBL/GenBank/DDBJ databases">
        <title>Phylogenomic resolution of chytrid fungi.</title>
        <authorList>
            <person name="Stajich J.E."/>
            <person name="Amses K."/>
            <person name="Simmons R."/>
            <person name="Seto K."/>
            <person name="Myers J."/>
            <person name="Bonds A."/>
            <person name="Quandt C.A."/>
            <person name="Barry K."/>
            <person name="Liu P."/>
            <person name="Grigoriev I."/>
            <person name="Longcore J.E."/>
            <person name="James T.Y."/>
        </authorList>
    </citation>
    <scope>NUCLEOTIDE SEQUENCE</scope>
    <source>
        <strain evidence="7">JEL0476</strain>
    </source>
</reference>
<evidence type="ECO:0000256" key="3">
    <source>
        <dbReference type="ARBA" id="ARBA00022989"/>
    </source>
</evidence>
<sequence>MSGSNAQNAVHLVNKYIYLIIGLIWGVSFSTALVGYFFAGYAWTGTWCWFPEQALYPRYFLTHGPRILIFLIIIVTYTSLFIKLKREVTSKGSEKREIKSFESTHETSSQVNKTVNKMLIFPAIYVLLWSGGMVNRLLDATTGATDISRFLQGFTQFIPFADSILYAAVIGLKKIKIGDSTTNEFKSSQA</sequence>
<dbReference type="SUPFAM" id="SSF81321">
    <property type="entry name" value="Family A G protein-coupled receptor-like"/>
    <property type="match status" value="1"/>
</dbReference>
<feature type="transmembrane region" description="Helical" evidence="5">
    <location>
        <begin position="16"/>
        <end position="43"/>
    </location>
</feature>
<feature type="transmembrane region" description="Helical" evidence="5">
    <location>
        <begin position="119"/>
        <end position="138"/>
    </location>
</feature>
<keyword evidence="8" id="KW-1185">Reference proteome</keyword>
<feature type="transmembrane region" description="Helical" evidence="5">
    <location>
        <begin position="150"/>
        <end position="172"/>
    </location>
</feature>
<comment type="subcellular location">
    <subcellularLocation>
        <location evidence="1">Membrane</location>
        <topology evidence="1">Multi-pass membrane protein</topology>
    </subcellularLocation>
</comment>
<feature type="domain" description="Glucose receptor Git3-like N-terminal" evidence="6">
    <location>
        <begin position="6"/>
        <end position="89"/>
    </location>
</feature>
<dbReference type="Pfam" id="PF11710">
    <property type="entry name" value="Git3"/>
    <property type="match status" value="1"/>
</dbReference>
<dbReference type="PANTHER" id="PTHR23112">
    <property type="entry name" value="G PROTEIN-COUPLED RECEPTOR 157-RELATED"/>
    <property type="match status" value="1"/>
</dbReference>
<name>A0AAD5UAU6_9FUNG</name>
<organism evidence="7 8">
    <name type="scientific">Clydaea vesicula</name>
    <dbReference type="NCBI Taxonomy" id="447962"/>
    <lineage>
        <taxon>Eukaryota</taxon>
        <taxon>Fungi</taxon>
        <taxon>Fungi incertae sedis</taxon>
        <taxon>Chytridiomycota</taxon>
        <taxon>Chytridiomycota incertae sedis</taxon>
        <taxon>Chytridiomycetes</taxon>
        <taxon>Lobulomycetales</taxon>
        <taxon>Lobulomycetaceae</taxon>
        <taxon>Clydaea</taxon>
    </lineage>
</organism>
<gene>
    <name evidence="7" type="ORF">HK099_001126</name>
</gene>
<dbReference type="PANTHER" id="PTHR23112:SF0">
    <property type="entry name" value="TRANSMEMBRANE PROTEIN 116"/>
    <property type="match status" value="1"/>
</dbReference>
<dbReference type="EMBL" id="JADGJW010000013">
    <property type="protein sequence ID" value="KAJ3227619.1"/>
    <property type="molecule type" value="Genomic_DNA"/>
</dbReference>
<evidence type="ECO:0000256" key="1">
    <source>
        <dbReference type="ARBA" id="ARBA00004141"/>
    </source>
</evidence>
<feature type="transmembrane region" description="Helical" evidence="5">
    <location>
        <begin position="63"/>
        <end position="82"/>
    </location>
</feature>
<evidence type="ECO:0000256" key="4">
    <source>
        <dbReference type="ARBA" id="ARBA00023136"/>
    </source>
</evidence>
<dbReference type="InterPro" id="IPR023041">
    <property type="entry name" value="Glucose_rcpt_Git3-like_N"/>
</dbReference>
<dbReference type="GO" id="GO:0004930">
    <property type="term" value="F:G protein-coupled receptor activity"/>
    <property type="evidence" value="ECO:0007669"/>
    <property type="project" value="TreeGrafter"/>
</dbReference>
<keyword evidence="2 5" id="KW-0812">Transmembrane</keyword>
<evidence type="ECO:0000313" key="8">
    <source>
        <dbReference type="Proteomes" id="UP001211065"/>
    </source>
</evidence>
<evidence type="ECO:0000256" key="5">
    <source>
        <dbReference type="SAM" id="Phobius"/>
    </source>
</evidence>
<evidence type="ECO:0000259" key="6">
    <source>
        <dbReference type="Pfam" id="PF11710"/>
    </source>
</evidence>
<accession>A0AAD5UAU6</accession>
<dbReference type="AlphaFoldDB" id="A0AAD5UAU6"/>
<evidence type="ECO:0000256" key="2">
    <source>
        <dbReference type="ARBA" id="ARBA00022692"/>
    </source>
</evidence>
<proteinExistence type="predicted"/>
<protein>
    <recommendedName>
        <fullName evidence="6">Glucose receptor Git3-like N-terminal domain-containing protein</fullName>
    </recommendedName>
</protein>
<evidence type="ECO:0000313" key="7">
    <source>
        <dbReference type="EMBL" id="KAJ3227619.1"/>
    </source>
</evidence>
<dbReference type="Proteomes" id="UP001211065">
    <property type="component" value="Unassembled WGS sequence"/>
</dbReference>
<keyword evidence="4 5" id="KW-0472">Membrane</keyword>